<organism evidence="6 7">
    <name type="scientific">Aspergillus aculeatus (strain ATCC 16872 / CBS 172.66 / WB 5094)</name>
    <dbReference type="NCBI Taxonomy" id="690307"/>
    <lineage>
        <taxon>Eukaryota</taxon>
        <taxon>Fungi</taxon>
        <taxon>Dikarya</taxon>
        <taxon>Ascomycota</taxon>
        <taxon>Pezizomycotina</taxon>
        <taxon>Eurotiomycetes</taxon>
        <taxon>Eurotiomycetidae</taxon>
        <taxon>Eurotiales</taxon>
        <taxon>Aspergillaceae</taxon>
        <taxon>Aspergillus</taxon>
        <taxon>Aspergillus subgen. Circumdati</taxon>
    </lineage>
</organism>
<proteinExistence type="predicted"/>
<dbReference type="Gene3D" id="1.10.10.10">
    <property type="entry name" value="Winged helix-like DNA-binding domain superfamily/Winged helix DNA-binding domain"/>
    <property type="match status" value="1"/>
</dbReference>
<dbReference type="OrthoDB" id="1535081at2759"/>
<feature type="active site" description="Proton acceptor" evidence="4">
    <location>
        <position position="311"/>
    </location>
</feature>
<dbReference type="PANTHER" id="PTHR43712:SF17">
    <property type="entry name" value="O-METHYLTRANSFERASE"/>
    <property type="match status" value="1"/>
</dbReference>
<dbReference type="OMA" id="HPHATSY"/>
<evidence type="ECO:0000256" key="3">
    <source>
        <dbReference type="ARBA" id="ARBA00022691"/>
    </source>
</evidence>
<name>A0A1L9X0G2_ASPA1</name>
<keyword evidence="1" id="KW-0489">Methyltransferase</keyword>
<accession>A0A1L9X0G2</accession>
<dbReference type="PANTHER" id="PTHR43712">
    <property type="entry name" value="PUTATIVE (AFU_ORTHOLOGUE AFUA_4G14580)-RELATED"/>
    <property type="match status" value="1"/>
</dbReference>
<keyword evidence="7" id="KW-1185">Reference proteome</keyword>
<evidence type="ECO:0000313" key="7">
    <source>
        <dbReference type="Proteomes" id="UP000184546"/>
    </source>
</evidence>
<evidence type="ECO:0000256" key="1">
    <source>
        <dbReference type="ARBA" id="ARBA00022603"/>
    </source>
</evidence>
<protein>
    <recommendedName>
        <fullName evidence="5">O-methyltransferase C-terminal domain-containing protein</fullName>
    </recommendedName>
</protein>
<dbReference type="GO" id="GO:0032259">
    <property type="term" value="P:methylation"/>
    <property type="evidence" value="ECO:0007669"/>
    <property type="project" value="UniProtKB-KW"/>
</dbReference>
<dbReference type="PROSITE" id="PS51683">
    <property type="entry name" value="SAM_OMT_II"/>
    <property type="match status" value="1"/>
</dbReference>
<dbReference type="Gene3D" id="3.40.50.150">
    <property type="entry name" value="Vaccinia Virus protein VP39"/>
    <property type="match status" value="1"/>
</dbReference>
<gene>
    <name evidence="6" type="ORF">ASPACDRAFT_76437</name>
</gene>
<dbReference type="InterPro" id="IPR016461">
    <property type="entry name" value="COMT-like"/>
</dbReference>
<evidence type="ECO:0000256" key="4">
    <source>
        <dbReference type="PIRSR" id="PIRSR005739-1"/>
    </source>
</evidence>
<dbReference type="InterPro" id="IPR029063">
    <property type="entry name" value="SAM-dependent_MTases_sf"/>
</dbReference>
<dbReference type="InterPro" id="IPR036388">
    <property type="entry name" value="WH-like_DNA-bd_sf"/>
</dbReference>
<evidence type="ECO:0000313" key="6">
    <source>
        <dbReference type="EMBL" id="OJK01941.1"/>
    </source>
</evidence>
<dbReference type="EMBL" id="KV878973">
    <property type="protein sequence ID" value="OJK01941.1"/>
    <property type="molecule type" value="Genomic_DNA"/>
</dbReference>
<dbReference type="GO" id="GO:0044550">
    <property type="term" value="P:secondary metabolite biosynthetic process"/>
    <property type="evidence" value="ECO:0007669"/>
    <property type="project" value="UniProtKB-ARBA"/>
</dbReference>
<dbReference type="VEuPathDB" id="FungiDB:ASPACDRAFT_76437"/>
<keyword evidence="3" id="KW-0949">S-adenosyl-L-methionine</keyword>
<keyword evidence="2" id="KW-0808">Transferase</keyword>
<dbReference type="AlphaFoldDB" id="A0A1L9X0G2"/>
<reference evidence="7" key="1">
    <citation type="journal article" date="2017" name="Genome Biol.">
        <title>Comparative genomics reveals high biological diversity and specific adaptations in the industrially and medically important fungal genus Aspergillus.</title>
        <authorList>
            <person name="de Vries R.P."/>
            <person name="Riley R."/>
            <person name="Wiebenga A."/>
            <person name="Aguilar-Osorio G."/>
            <person name="Amillis S."/>
            <person name="Uchima C.A."/>
            <person name="Anderluh G."/>
            <person name="Asadollahi M."/>
            <person name="Askin M."/>
            <person name="Barry K."/>
            <person name="Battaglia E."/>
            <person name="Bayram O."/>
            <person name="Benocci T."/>
            <person name="Braus-Stromeyer S.A."/>
            <person name="Caldana C."/>
            <person name="Canovas D."/>
            <person name="Cerqueira G.C."/>
            <person name="Chen F."/>
            <person name="Chen W."/>
            <person name="Choi C."/>
            <person name="Clum A."/>
            <person name="Dos Santos R.A."/>
            <person name="Damasio A.R."/>
            <person name="Diallinas G."/>
            <person name="Emri T."/>
            <person name="Fekete E."/>
            <person name="Flipphi M."/>
            <person name="Freyberg S."/>
            <person name="Gallo A."/>
            <person name="Gournas C."/>
            <person name="Habgood R."/>
            <person name="Hainaut M."/>
            <person name="Harispe M.L."/>
            <person name="Henrissat B."/>
            <person name="Hilden K.S."/>
            <person name="Hope R."/>
            <person name="Hossain A."/>
            <person name="Karabika E."/>
            <person name="Karaffa L."/>
            <person name="Karanyi Z."/>
            <person name="Krasevec N."/>
            <person name="Kuo A."/>
            <person name="Kusch H."/>
            <person name="LaButti K."/>
            <person name="Lagendijk E.L."/>
            <person name="Lapidus A."/>
            <person name="Levasseur A."/>
            <person name="Lindquist E."/>
            <person name="Lipzen A."/>
            <person name="Logrieco A.F."/>
            <person name="MacCabe A."/>
            <person name="Maekelae M.R."/>
            <person name="Malavazi I."/>
            <person name="Melin P."/>
            <person name="Meyer V."/>
            <person name="Mielnichuk N."/>
            <person name="Miskei M."/>
            <person name="Molnar A.P."/>
            <person name="Mule G."/>
            <person name="Ngan C.Y."/>
            <person name="Orejas M."/>
            <person name="Orosz E."/>
            <person name="Ouedraogo J.P."/>
            <person name="Overkamp K.M."/>
            <person name="Park H.-S."/>
            <person name="Perrone G."/>
            <person name="Piumi F."/>
            <person name="Punt P.J."/>
            <person name="Ram A.F."/>
            <person name="Ramon A."/>
            <person name="Rauscher S."/>
            <person name="Record E."/>
            <person name="Riano-Pachon D.M."/>
            <person name="Robert V."/>
            <person name="Roehrig J."/>
            <person name="Ruller R."/>
            <person name="Salamov A."/>
            <person name="Salih N.S."/>
            <person name="Samson R.A."/>
            <person name="Sandor E."/>
            <person name="Sanguinetti M."/>
            <person name="Schuetze T."/>
            <person name="Sepcic K."/>
            <person name="Shelest E."/>
            <person name="Sherlock G."/>
            <person name="Sophianopoulou V."/>
            <person name="Squina F.M."/>
            <person name="Sun H."/>
            <person name="Susca A."/>
            <person name="Todd R.B."/>
            <person name="Tsang A."/>
            <person name="Unkles S.E."/>
            <person name="van de Wiele N."/>
            <person name="van Rossen-Uffink D."/>
            <person name="Oliveira J.V."/>
            <person name="Vesth T.C."/>
            <person name="Visser J."/>
            <person name="Yu J.-H."/>
            <person name="Zhou M."/>
            <person name="Andersen M.R."/>
            <person name="Archer D.B."/>
            <person name="Baker S.E."/>
            <person name="Benoit I."/>
            <person name="Brakhage A.A."/>
            <person name="Braus G.H."/>
            <person name="Fischer R."/>
            <person name="Frisvad J.C."/>
            <person name="Goldman G.H."/>
            <person name="Houbraken J."/>
            <person name="Oakley B."/>
            <person name="Pocsi I."/>
            <person name="Scazzocchio C."/>
            <person name="Seiboth B."/>
            <person name="vanKuyk P.A."/>
            <person name="Wortman J."/>
            <person name="Dyer P.S."/>
            <person name="Grigoriev I.V."/>
        </authorList>
    </citation>
    <scope>NUCLEOTIDE SEQUENCE [LARGE SCALE GENOMIC DNA]</scope>
    <source>
        <strain evidence="7">ATCC 16872 / CBS 172.66 / WB 5094</strain>
    </source>
</reference>
<dbReference type="RefSeq" id="XP_020058280.1">
    <property type="nucleotide sequence ID" value="XM_020204713.1"/>
</dbReference>
<dbReference type="GO" id="GO:0008171">
    <property type="term" value="F:O-methyltransferase activity"/>
    <property type="evidence" value="ECO:0007669"/>
    <property type="project" value="InterPro"/>
</dbReference>
<dbReference type="SUPFAM" id="SSF46785">
    <property type="entry name" value="Winged helix' DNA-binding domain"/>
    <property type="match status" value="1"/>
</dbReference>
<dbReference type="Proteomes" id="UP000184546">
    <property type="component" value="Unassembled WGS sequence"/>
</dbReference>
<evidence type="ECO:0000259" key="5">
    <source>
        <dbReference type="Pfam" id="PF00891"/>
    </source>
</evidence>
<dbReference type="InterPro" id="IPR036390">
    <property type="entry name" value="WH_DNA-bd_sf"/>
</dbReference>
<dbReference type="InterPro" id="IPR001077">
    <property type="entry name" value="COMT_C"/>
</dbReference>
<dbReference type="SUPFAM" id="SSF53335">
    <property type="entry name" value="S-adenosyl-L-methionine-dependent methyltransferases"/>
    <property type="match status" value="1"/>
</dbReference>
<dbReference type="PIRSF" id="PIRSF005739">
    <property type="entry name" value="O-mtase"/>
    <property type="match status" value="1"/>
</dbReference>
<dbReference type="GeneID" id="30978527"/>
<sequence>MASTGDSTPSTTVDVAQFTQSIKGIDRTSFVYDGDRVKALREAYALISRLETSWDTVARLCLTEPALTAALKVSQDLQLFEKWLQVGEQAEQSTAQLAELTGSDPVLLGRILRQLASTNIIIEVSADHYKQSAFSRSLLEPVFGAWIPFLHDTVNPCFAKMPEYLAKTNYQNPTDPNDGIFQYTKNFSGSLFDYYAQHPAESAVFNNVMGSVMAKQAGMLDIFPYDRLADDRPDDDSEIPLLVDVGGNVGHDMNKFLGKEPGLARRLVLQDRPEVVRQAICPAEVRAMAHDFFTPQPVKGARAYYLHGVLHDWSDELARQILEHLRDAMTPGYSTLLIHDHVIPAVGAHPQATGYDHTMMVLVSAFERTEGMWQDLLASVGLRVVKIWSSPLATQSVIEAKLSGDR</sequence>
<dbReference type="Pfam" id="PF00891">
    <property type="entry name" value="Methyltransf_2"/>
    <property type="match status" value="1"/>
</dbReference>
<evidence type="ECO:0000256" key="2">
    <source>
        <dbReference type="ARBA" id="ARBA00022679"/>
    </source>
</evidence>
<feature type="domain" description="O-methyltransferase C-terminal" evidence="5">
    <location>
        <begin position="181"/>
        <end position="382"/>
    </location>
</feature>